<dbReference type="AlphaFoldDB" id="A0A2P5C118"/>
<dbReference type="Proteomes" id="UP000237105">
    <property type="component" value="Unassembled WGS sequence"/>
</dbReference>
<protein>
    <submittedName>
        <fullName evidence="2">Uncharacterized protein</fullName>
    </submittedName>
</protein>
<evidence type="ECO:0000256" key="1">
    <source>
        <dbReference type="SAM" id="Coils"/>
    </source>
</evidence>
<keyword evidence="1" id="KW-0175">Coiled coil</keyword>
<keyword evidence="3" id="KW-1185">Reference proteome</keyword>
<name>A0A2P5C118_PARAD</name>
<accession>A0A2P5C118</accession>
<gene>
    <name evidence="2" type="ORF">PanWU01x14_193320</name>
</gene>
<comment type="caution">
    <text evidence="2">The sequence shown here is derived from an EMBL/GenBank/DDBJ whole genome shotgun (WGS) entry which is preliminary data.</text>
</comment>
<proteinExistence type="predicted"/>
<reference evidence="3" key="1">
    <citation type="submission" date="2016-06" db="EMBL/GenBank/DDBJ databases">
        <title>Parallel loss of symbiosis genes in relatives of nitrogen-fixing non-legume Parasponia.</title>
        <authorList>
            <person name="Van Velzen R."/>
            <person name="Holmer R."/>
            <person name="Bu F."/>
            <person name="Rutten L."/>
            <person name="Van Zeijl A."/>
            <person name="Liu W."/>
            <person name="Santuari L."/>
            <person name="Cao Q."/>
            <person name="Sharma T."/>
            <person name="Shen D."/>
            <person name="Roswanjaya Y."/>
            <person name="Wardhani T."/>
            <person name="Kalhor M.S."/>
            <person name="Jansen J."/>
            <person name="Van den Hoogen J."/>
            <person name="Gungor B."/>
            <person name="Hartog M."/>
            <person name="Hontelez J."/>
            <person name="Verver J."/>
            <person name="Yang W.-C."/>
            <person name="Schijlen E."/>
            <person name="Repin R."/>
            <person name="Schilthuizen M."/>
            <person name="Schranz E."/>
            <person name="Heidstra R."/>
            <person name="Miyata K."/>
            <person name="Fedorova E."/>
            <person name="Kohlen W."/>
            <person name="Bisseling T."/>
            <person name="Smit S."/>
            <person name="Geurts R."/>
        </authorList>
    </citation>
    <scope>NUCLEOTIDE SEQUENCE [LARGE SCALE GENOMIC DNA]</scope>
    <source>
        <strain evidence="3">cv. WU1-14</strain>
    </source>
</reference>
<organism evidence="2 3">
    <name type="scientific">Parasponia andersonii</name>
    <name type="common">Sponia andersonii</name>
    <dbReference type="NCBI Taxonomy" id="3476"/>
    <lineage>
        <taxon>Eukaryota</taxon>
        <taxon>Viridiplantae</taxon>
        <taxon>Streptophyta</taxon>
        <taxon>Embryophyta</taxon>
        <taxon>Tracheophyta</taxon>
        <taxon>Spermatophyta</taxon>
        <taxon>Magnoliopsida</taxon>
        <taxon>eudicotyledons</taxon>
        <taxon>Gunneridae</taxon>
        <taxon>Pentapetalae</taxon>
        <taxon>rosids</taxon>
        <taxon>fabids</taxon>
        <taxon>Rosales</taxon>
        <taxon>Cannabaceae</taxon>
        <taxon>Parasponia</taxon>
    </lineage>
</organism>
<sequence>MLSINALPNNVVPEMTKLLTNFDQHHELWMAALKELKLLKKRKIRQVIAELERQLSERKSEKTQLETSFEELTKKATSLSKKRIKAEHERRLFRPKKAKVEEKIGKLELW</sequence>
<feature type="coiled-coil region" evidence="1">
    <location>
        <begin position="41"/>
        <end position="89"/>
    </location>
</feature>
<evidence type="ECO:0000313" key="3">
    <source>
        <dbReference type="Proteomes" id="UP000237105"/>
    </source>
</evidence>
<dbReference type="EMBL" id="JXTB01000191">
    <property type="protein sequence ID" value="PON54709.1"/>
    <property type="molecule type" value="Genomic_DNA"/>
</dbReference>
<evidence type="ECO:0000313" key="2">
    <source>
        <dbReference type="EMBL" id="PON54709.1"/>
    </source>
</evidence>